<dbReference type="PANTHER" id="PTHR35005:SF1">
    <property type="entry name" value="2-AMINO-5-FORMYLAMINO-6-RIBOSYLAMINOPYRIMIDIN-4(3H)-ONE 5'-MONOPHOSPHATE DEFORMYLASE"/>
    <property type="match status" value="1"/>
</dbReference>
<keyword evidence="4" id="KW-0862">Zinc</keyword>
<gene>
    <name evidence="6" type="ORF">PZE19_14895</name>
</gene>
<dbReference type="RefSeq" id="WP_277861422.1">
    <property type="nucleotide sequence ID" value="NZ_JARRAG010000002.1"/>
</dbReference>
<dbReference type="SUPFAM" id="SSF102215">
    <property type="entry name" value="Creatininase"/>
    <property type="match status" value="1"/>
</dbReference>
<comment type="cofactor">
    <cofactor evidence="1">
        <name>Zn(2+)</name>
        <dbReference type="ChEBI" id="CHEBI:29105"/>
    </cofactor>
</comment>
<keyword evidence="2" id="KW-0479">Metal-binding</keyword>
<organism evidence="6 7">
    <name type="scientific">Paludisphaera mucosa</name>
    <dbReference type="NCBI Taxonomy" id="3030827"/>
    <lineage>
        <taxon>Bacteria</taxon>
        <taxon>Pseudomonadati</taxon>
        <taxon>Planctomycetota</taxon>
        <taxon>Planctomycetia</taxon>
        <taxon>Isosphaerales</taxon>
        <taxon>Isosphaeraceae</taxon>
        <taxon>Paludisphaera</taxon>
    </lineage>
</organism>
<comment type="similarity">
    <text evidence="5">Belongs to the creatininase superfamily.</text>
</comment>
<dbReference type="Pfam" id="PF02633">
    <property type="entry name" value="Creatininase"/>
    <property type="match status" value="1"/>
</dbReference>
<protein>
    <submittedName>
        <fullName evidence="6">Creatininase family protein</fullName>
    </submittedName>
</protein>
<evidence type="ECO:0000313" key="6">
    <source>
        <dbReference type="EMBL" id="MDG3005073.1"/>
    </source>
</evidence>
<dbReference type="InterPro" id="IPR003785">
    <property type="entry name" value="Creatininase/forma_Hydrolase"/>
</dbReference>
<accession>A0ABT6FBV6</accession>
<dbReference type="Gene3D" id="3.40.50.10310">
    <property type="entry name" value="Creatininase"/>
    <property type="match status" value="1"/>
</dbReference>
<reference evidence="6 7" key="1">
    <citation type="submission" date="2023-03" db="EMBL/GenBank/DDBJ databases">
        <title>Paludisphaera mucosa sp. nov. a novel planctomycete from northern fen.</title>
        <authorList>
            <person name="Ivanova A."/>
        </authorList>
    </citation>
    <scope>NUCLEOTIDE SEQUENCE [LARGE SCALE GENOMIC DNA]</scope>
    <source>
        <strain evidence="6 7">Pla2</strain>
    </source>
</reference>
<evidence type="ECO:0000256" key="5">
    <source>
        <dbReference type="ARBA" id="ARBA00024029"/>
    </source>
</evidence>
<evidence type="ECO:0000256" key="3">
    <source>
        <dbReference type="ARBA" id="ARBA00022801"/>
    </source>
</evidence>
<evidence type="ECO:0000256" key="2">
    <source>
        <dbReference type="ARBA" id="ARBA00022723"/>
    </source>
</evidence>
<keyword evidence="3" id="KW-0378">Hydrolase</keyword>
<name>A0ABT6FBV6_9BACT</name>
<dbReference type="InterPro" id="IPR024087">
    <property type="entry name" value="Creatininase-like_sf"/>
</dbReference>
<evidence type="ECO:0000256" key="1">
    <source>
        <dbReference type="ARBA" id="ARBA00001947"/>
    </source>
</evidence>
<dbReference type="EMBL" id="JARRAG010000002">
    <property type="protein sequence ID" value="MDG3005073.1"/>
    <property type="molecule type" value="Genomic_DNA"/>
</dbReference>
<evidence type="ECO:0000313" key="7">
    <source>
        <dbReference type="Proteomes" id="UP001216907"/>
    </source>
</evidence>
<proteinExistence type="inferred from homology"/>
<keyword evidence="7" id="KW-1185">Reference proteome</keyword>
<evidence type="ECO:0000256" key="4">
    <source>
        <dbReference type="ARBA" id="ARBA00022833"/>
    </source>
</evidence>
<comment type="caution">
    <text evidence="6">The sequence shown here is derived from an EMBL/GenBank/DDBJ whole genome shotgun (WGS) entry which is preliminary data.</text>
</comment>
<sequence>MRLQDLKWPEVDALSRDVPIVAPIAAVEQHGPHLPVFTDSMLLGEVARRAEEALGDRAVWAPLLWLGNSHHHMDFPGTVSAEPRTYLDVLAGLVENFLHHGFRRIVFLNGHGGNIVPSSQAVFEARQRHRDRKDLLLLSATYWATGPQPPDLGPDFEQDHMEHACEWETSMILRLAPHLVGPIDSLKFVSGSDGFAPAAHGWTTRDRSEAGYIGRPRHAGAEKGERLFQHFSAEVVAFLEKVVAWDGRTWAGNEGRA</sequence>
<dbReference type="Proteomes" id="UP001216907">
    <property type="component" value="Unassembled WGS sequence"/>
</dbReference>
<dbReference type="PANTHER" id="PTHR35005">
    <property type="entry name" value="3-DEHYDRO-SCYLLO-INOSOSE HYDROLASE"/>
    <property type="match status" value="1"/>
</dbReference>